<proteinExistence type="inferred from homology"/>
<dbReference type="PANTHER" id="PTHR11735">
    <property type="entry name" value="TRNA N6-ADENOSINE THREONYLCARBAMOYLTRANSFERASE"/>
    <property type="match status" value="1"/>
</dbReference>
<comment type="subcellular location">
    <subcellularLocation>
        <location evidence="7">Mitochondrion</location>
    </subcellularLocation>
</comment>
<evidence type="ECO:0000313" key="9">
    <source>
        <dbReference type="EMBL" id="CAH0379881.1"/>
    </source>
</evidence>
<dbReference type="GO" id="GO:0002949">
    <property type="term" value="P:tRNA threonylcarbamoyladenosine modification"/>
    <property type="evidence" value="ECO:0007669"/>
    <property type="project" value="UniProtKB-UniRule"/>
</dbReference>
<dbReference type="GO" id="GO:0046872">
    <property type="term" value="F:metal ion binding"/>
    <property type="evidence" value="ECO:0007669"/>
    <property type="project" value="UniProtKB-KW"/>
</dbReference>
<reference evidence="9" key="1">
    <citation type="submission" date="2021-11" db="EMBL/GenBank/DDBJ databases">
        <authorList>
            <consortium name="Genoscope - CEA"/>
            <person name="William W."/>
        </authorList>
    </citation>
    <scope>NUCLEOTIDE SEQUENCE</scope>
</reference>
<dbReference type="Proteomes" id="UP000789595">
    <property type="component" value="Unassembled WGS sequence"/>
</dbReference>
<dbReference type="SUPFAM" id="SSF53067">
    <property type="entry name" value="Actin-like ATPase domain"/>
    <property type="match status" value="1"/>
</dbReference>
<sequence length="450" mass="47612">MRSAIMLFAAAARALCPRVTQPARRSIIRAAKSKVNKPRYATGMAKAVYRGEGLGAPSYDSAPIALSGLPDTTKPYAVLGIETSCDDTAAAVVRSDGTILGESVASQHEVHAKYGGIVPGLAKEAHELAIDAVVDEALQQAHLTMSDVGAVAATVGPGLEICLRVGARKAAHLASKYQKPFLHCHHLEAHCLVARLQTELEFPYLALLVSGGHCQLLWVQGVGDCSVLGGTLDDALGEAYDKAARMLQLSSATGGGPALERAALRGNATAVDLPVPMKKRKDCDFSYAGLKNALRGRVAEKRIERGLSDEDTLPDQDVYDLAASFQSVAIEHVEDRLRVAFKRVVGEAGASPTLALVGGVAANAELRRRVASVASQAGWRLVVPPPRLCTDNGVMVAWAAVEKASLGFSDEIDEEVEVIPRWPFREHSAPEPVKIAVKLASKAERATAAA</sequence>
<dbReference type="HAMAP" id="MF_01445">
    <property type="entry name" value="TsaD"/>
    <property type="match status" value="1"/>
</dbReference>
<evidence type="ECO:0000256" key="2">
    <source>
        <dbReference type="ARBA" id="ARBA00022679"/>
    </source>
</evidence>
<dbReference type="InterPro" id="IPR043129">
    <property type="entry name" value="ATPase_NBD"/>
</dbReference>
<dbReference type="AlphaFoldDB" id="A0A8J2SYM4"/>
<feature type="domain" description="Gcp-like" evidence="8">
    <location>
        <begin position="98"/>
        <end position="398"/>
    </location>
</feature>
<dbReference type="NCBIfam" id="TIGR03723">
    <property type="entry name" value="T6A_TsaD_YgjD"/>
    <property type="match status" value="1"/>
</dbReference>
<keyword evidence="10" id="KW-1185">Reference proteome</keyword>
<dbReference type="NCBIfam" id="TIGR00329">
    <property type="entry name" value="gcp_kae1"/>
    <property type="match status" value="1"/>
</dbReference>
<dbReference type="CDD" id="cd24134">
    <property type="entry name" value="ASKHA_NBD_OSGEPL1_QRI7_euk"/>
    <property type="match status" value="1"/>
</dbReference>
<evidence type="ECO:0000256" key="5">
    <source>
        <dbReference type="ARBA" id="ARBA00023315"/>
    </source>
</evidence>
<keyword evidence="2 7" id="KW-0808">Transferase</keyword>
<dbReference type="GO" id="GO:0061711">
    <property type="term" value="F:tRNA N(6)-L-threonylcarbamoyladenine synthase activity"/>
    <property type="evidence" value="ECO:0007669"/>
    <property type="project" value="UniProtKB-EC"/>
</dbReference>
<name>A0A8J2SYM4_9STRA</name>
<dbReference type="InterPro" id="IPR017861">
    <property type="entry name" value="KAE1/TsaD"/>
</dbReference>
<evidence type="ECO:0000313" key="10">
    <source>
        <dbReference type="Proteomes" id="UP000789595"/>
    </source>
</evidence>
<evidence type="ECO:0000256" key="3">
    <source>
        <dbReference type="ARBA" id="ARBA00022694"/>
    </source>
</evidence>
<comment type="function">
    <text evidence="7">Required for the formation of a threonylcarbamoyl group on adenosine at position 37 (t(6)A37) in mitochondrial tRNAs that read codons beginning with adenine. Probably involved in the transfer of the threonylcarbamoyl moiety of threonylcarbamoyl-AMP (TC-AMP) to the N6 group of A37. Involved in mitochondrial genome maintenance.</text>
</comment>
<dbReference type="InterPro" id="IPR022450">
    <property type="entry name" value="TsaD"/>
</dbReference>
<keyword evidence="5 7" id="KW-0012">Acyltransferase</keyword>
<evidence type="ECO:0000259" key="8">
    <source>
        <dbReference type="Pfam" id="PF00814"/>
    </source>
</evidence>
<comment type="similarity">
    <text evidence="7">Belongs to the KAE1 / TsaD family.</text>
</comment>
<dbReference type="Pfam" id="PF00814">
    <property type="entry name" value="TsaD"/>
    <property type="match status" value="1"/>
</dbReference>
<gene>
    <name evidence="9" type="ORF">PECAL_6P15180</name>
</gene>
<evidence type="ECO:0000256" key="4">
    <source>
        <dbReference type="ARBA" id="ARBA00022723"/>
    </source>
</evidence>
<comment type="catalytic activity">
    <reaction evidence="6 7">
        <text>L-threonylcarbamoyladenylate + adenosine(37) in tRNA = N(6)-L-threonylcarbamoyladenosine(37) in tRNA + AMP + H(+)</text>
        <dbReference type="Rhea" id="RHEA:37059"/>
        <dbReference type="Rhea" id="RHEA-COMP:10162"/>
        <dbReference type="Rhea" id="RHEA-COMP:10163"/>
        <dbReference type="ChEBI" id="CHEBI:15378"/>
        <dbReference type="ChEBI" id="CHEBI:73682"/>
        <dbReference type="ChEBI" id="CHEBI:74411"/>
        <dbReference type="ChEBI" id="CHEBI:74418"/>
        <dbReference type="ChEBI" id="CHEBI:456215"/>
        <dbReference type="EC" id="2.3.1.234"/>
    </reaction>
</comment>
<comment type="caution">
    <text evidence="9">The sequence shown here is derived from an EMBL/GenBank/DDBJ whole genome shotgun (WGS) entry which is preliminary data.</text>
</comment>
<organism evidence="9 10">
    <name type="scientific">Pelagomonas calceolata</name>
    <dbReference type="NCBI Taxonomy" id="35677"/>
    <lineage>
        <taxon>Eukaryota</taxon>
        <taxon>Sar</taxon>
        <taxon>Stramenopiles</taxon>
        <taxon>Ochrophyta</taxon>
        <taxon>Pelagophyceae</taxon>
        <taxon>Pelagomonadales</taxon>
        <taxon>Pelagomonadaceae</taxon>
        <taxon>Pelagomonas</taxon>
    </lineage>
</organism>
<evidence type="ECO:0000256" key="1">
    <source>
        <dbReference type="ARBA" id="ARBA00012156"/>
    </source>
</evidence>
<dbReference type="InterPro" id="IPR000905">
    <property type="entry name" value="Gcp-like_dom"/>
</dbReference>
<dbReference type="PRINTS" id="PR00789">
    <property type="entry name" value="OSIALOPTASE"/>
</dbReference>
<evidence type="ECO:0000256" key="6">
    <source>
        <dbReference type="ARBA" id="ARBA00048117"/>
    </source>
</evidence>
<keyword evidence="3 7" id="KW-0819">tRNA processing</keyword>
<comment type="cofactor">
    <cofactor evidence="7">
        <name>a divalent metal cation</name>
        <dbReference type="ChEBI" id="CHEBI:60240"/>
    </cofactor>
    <text evidence="7">Binds 1 divalent metal cation per subunit.</text>
</comment>
<dbReference type="GO" id="GO:0005739">
    <property type="term" value="C:mitochondrion"/>
    <property type="evidence" value="ECO:0007669"/>
    <property type="project" value="UniProtKB-SubCell"/>
</dbReference>
<keyword evidence="4 7" id="KW-0479">Metal-binding</keyword>
<dbReference type="Gene3D" id="3.30.420.40">
    <property type="match status" value="2"/>
</dbReference>
<accession>A0A8J2SYM4</accession>
<dbReference type="EC" id="2.3.1.234" evidence="1"/>
<protein>
    <recommendedName>
        <fullName evidence="1">N(6)-L-threonylcarbamoyladenine synthase</fullName>
        <ecNumber evidence="1">2.3.1.234</ecNumber>
    </recommendedName>
</protein>
<dbReference type="FunFam" id="3.30.420.40:FF:000012">
    <property type="entry name" value="tRNA N6-adenosine threonylcarbamoyltransferase"/>
    <property type="match status" value="1"/>
</dbReference>
<dbReference type="PANTHER" id="PTHR11735:SF6">
    <property type="entry name" value="TRNA N6-ADENOSINE THREONYLCARBAMOYLTRANSFERASE, MITOCHONDRIAL"/>
    <property type="match status" value="1"/>
</dbReference>
<dbReference type="OrthoDB" id="10259622at2759"/>
<keyword evidence="7" id="KW-0496">Mitochondrion</keyword>
<dbReference type="EMBL" id="CAKKNE010000006">
    <property type="protein sequence ID" value="CAH0379881.1"/>
    <property type="molecule type" value="Genomic_DNA"/>
</dbReference>
<comment type="subunit">
    <text evidence="7">Homodimer.</text>
</comment>
<evidence type="ECO:0000256" key="7">
    <source>
        <dbReference type="HAMAP-Rule" id="MF_03179"/>
    </source>
</evidence>